<dbReference type="Proteomes" id="UP000075901">
    <property type="component" value="Unassembled WGS sequence"/>
</dbReference>
<feature type="transmembrane region" description="Helical" evidence="1">
    <location>
        <begin position="62"/>
        <end position="85"/>
    </location>
</feature>
<sequence>MRREDGMRRRQRTELNRVLVPVYCKRYVMKSSGRDPTERTKALLNSASEQGGSRGGRFCGRLVGLECSTFVVVVAVFGCLVVSTVGDVFTVGYLTGSQRRPGDRVYARPGEYLSKIYAL</sequence>
<evidence type="ECO:0000256" key="1">
    <source>
        <dbReference type="SAM" id="Phobius"/>
    </source>
</evidence>
<evidence type="ECO:0000313" key="3">
    <source>
        <dbReference type="Proteomes" id="UP000075901"/>
    </source>
</evidence>
<dbReference type="AlphaFoldDB" id="A0A182T7E8"/>
<keyword evidence="1" id="KW-0472">Membrane</keyword>
<dbReference type="EnsemblMetazoa" id="AMAM021157-RA">
    <property type="protein sequence ID" value="AMAM021157-PA"/>
    <property type="gene ID" value="AMAM021157"/>
</dbReference>
<evidence type="ECO:0000313" key="2">
    <source>
        <dbReference type="EnsemblMetazoa" id="AMAM021157-PA"/>
    </source>
</evidence>
<protein>
    <submittedName>
        <fullName evidence="2">Uncharacterized protein</fullName>
    </submittedName>
</protein>
<organism evidence="2 3">
    <name type="scientific">Anopheles maculatus</name>
    <dbReference type="NCBI Taxonomy" id="74869"/>
    <lineage>
        <taxon>Eukaryota</taxon>
        <taxon>Metazoa</taxon>
        <taxon>Ecdysozoa</taxon>
        <taxon>Arthropoda</taxon>
        <taxon>Hexapoda</taxon>
        <taxon>Insecta</taxon>
        <taxon>Pterygota</taxon>
        <taxon>Neoptera</taxon>
        <taxon>Endopterygota</taxon>
        <taxon>Diptera</taxon>
        <taxon>Nematocera</taxon>
        <taxon>Culicoidea</taxon>
        <taxon>Culicidae</taxon>
        <taxon>Anophelinae</taxon>
        <taxon>Anopheles</taxon>
        <taxon>Anopheles maculatus group</taxon>
    </lineage>
</organism>
<name>A0A182T7E8_9DIPT</name>
<keyword evidence="3" id="KW-1185">Reference proteome</keyword>
<keyword evidence="1" id="KW-0812">Transmembrane</keyword>
<accession>A0A182T7E8</accession>
<proteinExistence type="predicted"/>
<reference evidence="3" key="1">
    <citation type="submission" date="2013-09" db="EMBL/GenBank/DDBJ databases">
        <title>The Genome Sequence of Anopheles maculatus species B.</title>
        <authorList>
            <consortium name="The Broad Institute Genomics Platform"/>
            <person name="Neafsey D.E."/>
            <person name="Besansky N."/>
            <person name="Howell P."/>
            <person name="Walton C."/>
            <person name="Young S.K."/>
            <person name="Zeng Q."/>
            <person name="Gargeya S."/>
            <person name="Fitzgerald M."/>
            <person name="Haas B."/>
            <person name="Abouelleil A."/>
            <person name="Allen A.W."/>
            <person name="Alvarado L."/>
            <person name="Arachchi H.M."/>
            <person name="Berlin A.M."/>
            <person name="Chapman S.B."/>
            <person name="Gainer-Dewar J."/>
            <person name="Goldberg J."/>
            <person name="Griggs A."/>
            <person name="Gujja S."/>
            <person name="Hansen M."/>
            <person name="Howarth C."/>
            <person name="Imamovic A."/>
            <person name="Ireland A."/>
            <person name="Larimer J."/>
            <person name="McCowan C."/>
            <person name="Murphy C."/>
            <person name="Pearson M."/>
            <person name="Poon T.W."/>
            <person name="Priest M."/>
            <person name="Roberts A."/>
            <person name="Saif S."/>
            <person name="Shea T."/>
            <person name="Sisk P."/>
            <person name="Sykes S."/>
            <person name="Wortman J."/>
            <person name="Nusbaum C."/>
            <person name="Birren B."/>
        </authorList>
    </citation>
    <scope>NUCLEOTIDE SEQUENCE [LARGE SCALE GENOMIC DNA]</scope>
    <source>
        <strain evidence="3">maculatus3</strain>
    </source>
</reference>
<reference evidence="2" key="2">
    <citation type="submission" date="2020-05" db="UniProtKB">
        <authorList>
            <consortium name="EnsemblMetazoa"/>
        </authorList>
    </citation>
    <scope>IDENTIFICATION</scope>
    <source>
        <strain evidence="2">maculatus3</strain>
    </source>
</reference>
<keyword evidence="1" id="KW-1133">Transmembrane helix</keyword>
<dbReference type="VEuPathDB" id="VectorBase:AMAM021157"/>